<protein>
    <submittedName>
        <fullName evidence="2">Uncharacterized protein</fullName>
    </submittedName>
</protein>
<accession>A0A8H7PEP5</accession>
<keyword evidence="3" id="KW-1185">Reference proteome</keyword>
<dbReference type="OrthoDB" id="2425310at2759"/>
<dbReference type="Proteomes" id="UP000654370">
    <property type="component" value="Unassembled WGS sequence"/>
</dbReference>
<sequence>MAAAHASTAQLNNTTVRLAAMTLKERQTASATGLAEASTSNEASSSMNLPGNEESQNELKLAVYELIALATVQRPFVRITVDELFRNSISLVKKPTIQSDASSIIADNLRRLNIAVRGEAKRMASTDHGRTLDVLAAWNALLEKHFSWDEQRNQFLAPLQVMEFLKWLVTNYHQGKELTSRESKMYRVPSGGWQDAINFFVTSELQPKKATDTPTEEQLSQSATLMSPGLSRQSIEHLVTYTSQDDTLDFLWSDEEEGDAFDKEESEDEEFHHSNEIFGSATEISGAEVTDSDWSVLD</sequence>
<name>A0A8H7PEP5_MORIS</name>
<feature type="compositionally biased region" description="Low complexity" evidence="1">
    <location>
        <begin position="35"/>
        <end position="46"/>
    </location>
</feature>
<reference evidence="2" key="1">
    <citation type="submission" date="2020-12" db="EMBL/GenBank/DDBJ databases">
        <title>Metabolic potential, ecology and presence of endohyphal bacteria is reflected in genomic diversity of Mucoromycotina.</title>
        <authorList>
            <person name="Muszewska A."/>
            <person name="Okrasinska A."/>
            <person name="Steczkiewicz K."/>
            <person name="Drgas O."/>
            <person name="Orlowska M."/>
            <person name="Perlinska-Lenart U."/>
            <person name="Aleksandrzak-Piekarczyk T."/>
            <person name="Szatraj K."/>
            <person name="Zielenkiewicz U."/>
            <person name="Pilsyk S."/>
            <person name="Malc E."/>
            <person name="Mieczkowski P."/>
            <person name="Kruszewska J.S."/>
            <person name="Biernat P."/>
            <person name="Pawlowska J."/>
        </authorList>
    </citation>
    <scope>NUCLEOTIDE SEQUENCE</scope>
    <source>
        <strain evidence="2">WA0000067209</strain>
    </source>
</reference>
<evidence type="ECO:0000256" key="1">
    <source>
        <dbReference type="SAM" id="MobiDB-lite"/>
    </source>
</evidence>
<feature type="region of interest" description="Disordered" evidence="1">
    <location>
        <begin position="29"/>
        <end position="52"/>
    </location>
</feature>
<organism evidence="2 3">
    <name type="scientific">Mortierella isabellina</name>
    <name type="common">Filamentous fungus</name>
    <name type="synonym">Umbelopsis isabellina</name>
    <dbReference type="NCBI Taxonomy" id="91625"/>
    <lineage>
        <taxon>Eukaryota</taxon>
        <taxon>Fungi</taxon>
        <taxon>Fungi incertae sedis</taxon>
        <taxon>Mucoromycota</taxon>
        <taxon>Mucoromycotina</taxon>
        <taxon>Umbelopsidomycetes</taxon>
        <taxon>Umbelopsidales</taxon>
        <taxon>Umbelopsidaceae</taxon>
        <taxon>Umbelopsis</taxon>
    </lineage>
</organism>
<evidence type="ECO:0000313" key="3">
    <source>
        <dbReference type="Proteomes" id="UP000654370"/>
    </source>
</evidence>
<gene>
    <name evidence="2" type="ORF">INT43_004820</name>
</gene>
<feature type="region of interest" description="Disordered" evidence="1">
    <location>
        <begin position="254"/>
        <end position="298"/>
    </location>
</feature>
<feature type="compositionally biased region" description="Acidic residues" evidence="1">
    <location>
        <begin position="254"/>
        <end position="269"/>
    </location>
</feature>
<proteinExistence type="predicted"/>
<comment type="caution">
    <text evidence="2">The sequence shown here is derived from an EMBL/GenBank/DDBJ whole genome shotgun (WGS) entry which is preliminary data.</text>
</comment>
<dbReference type="AlphaFoldDB" id="A0A8H7PEP5"/>
<dbReference type="EMBL" id="JAEPQZ010000017">
    <property type="protein sequence ID" value="KAG2172279.1"/>
    <property type="molecule type" value="Genomic_DNA"/>
</dbReference>
<evidence type="ECO:0000313" key="2">
    <source>
        <dbReference type="EMBL" id="KAG2172279.1"/>
    </source>
</evidence>